<dbReference type="InParanoid" id="A0A059B707"/>
<protein>
    <submittedName>
        <fullName evidence="1">Uncharacterized protein</fullName>
    </submittedName>
</protein>
<reference evidence="1" key="1">
    <citation type="submission" date="2013-07" db="EMBL/GenBank/DDBJ databases">
        <title>The genome of Eucalyptus grandis.</title>
        <authorList>
            <person name="Schmutz J."/>
            <person name="Hayes R."/>
            <person name="Myburg A."/>
            <person name="Tuskan G."/>
            <person name="Grattapaglia D."/>
            <person name="Rokhsar D.S."/>
        </authorList>
    </citation>
    <scope>NUCLEOTIDE SEQUENCE</scope>
    <source>
        <tissue evidence="1">Leaf extractions</tissue>
    </source>
</reference>
<accession>A0A059B707</accession>
<dbReference type="EMBL" id="KK198760">
    <property type="protein sequence ID" value="KCW61420.1"/>
    <property type="molecule type" value="Genomic_DNA"/>
</dbReference>
<name>A0A059B707_EUCGR</name>
<organism evidence="1">
    <name type="scientific">Eucalyptus grandis</name>
    <name type="common">Flooded gum</name>
    <dbReference type="NCBI Taxonomy" id="71139"/>
    <lineage>
        <taxon>Eukaryota</taxon>
        <taxon>Viridiplantae</taxon>
        <taxon>Streptophyta</taxon>
        <taxon>Embryophyta</taxon>
        <taxon>Tracheophyta</taxon>
        <taxon>Spermatophyta</taxon>
        <taxon>Magnoliopsida</taxon>
        <taxon>eudicotyledons</taxon>
        <taxon>Gunneridae</taxon>
        <taxon>Pentapetalae</taxon>
        <taxon>rosids</taxon>
        <taxon>malvids</taxon>
        <taxon>Myrtales</taxon>
        <taxon>Myrtaceae</taxon>
        <taxon>Myrtoideae</taxon>
        <taxon>Eucalypteae</taxon>
        <taxon>Eucalyptus</taxon>
    </lineage>
</organism>
<gene>
    <name evidence="1" type="ORF">EUGRSUZ_H04147</name>
</gene>
<dbReference type="Gramene" id="KCW61420">
    <property type="protein sequence ID" value="KCW61420"/>
    <property type="gene ID" value="EUGRSUZ_H04147"/>
</dbReference>
<evidence type="ECO:0000313" key="1">
    <source>
        <dbReference type="EMBL" id="KCW61420.1"/>
    </source>
</evidence>
<sequence length="77" mass="8744">MTLKKPNCRIFDNCISTYLPCHDVCSKTFYDSTLTYGPLRYVHAGFPHISCCPSLIQNHSSNNVTPNKIMPRSNFFG</sequence>
<proteinExistence type="predicted"/>
<dbReference type="AlphaFoldDB" id="A0A059B707"/>